<keyword evidence="6 11" id="KW-0862">Zinc</keyword>
<dbReference type="GO" id="GO:0046872">
    <property type="term" value="F:metal ion binding"/>
    <property type="evidence" value="ECO:0007669"/>
    <property type="project" value="UniProtKB-KW"/>
</dbReference>
<dbReference type="NCBIfam" id="NF005932">
    <property type="entry name" value="PRK07956.1"/>
    <property type="match status" value="1"/>
</dbReference>
<dbReference type="PIRSF" id="PIRSF001604">
    <property type="entry name" value="LigA"/>
    <property type="match status" value="1"/>
</dbReference>
<dbReference type="InterPro" id="IPR013840">
    <property type="entry name" value="DNAligase_N"/>
</dbReference>
<evidence type="ECO:0000256" key="6">
    <source>
        <dbReference type="ARBA" id="ARBA00022833"/>
    </source>
</evidence>
<dbReference type="Proteomes" id="UP000298566">
    <property type="component" value="Chromosome"/>
</dbReference>
<proteinExistence type="inferred from homology"/>
<dbReference type="InterPro" id="IPR036420">
    <property type="entry name" value="BRCT_dom_sf"/>
</dbReference>
<dbReference type="Pfam" id="PF12826">
    <property type="entry name" value="HHH_2"/>
    <property type="match status" value="1"/>
</dbReference>
<dbReference type="GO" id="GO:0003911">
    <property type="term" value="F:DNA ligase (NAD+) activity"/>
    <property type="evidence" value="ECO:0007669"/>
    <property type="project" value="UniProtKB-UniRule"/>
</dbReference>
<dbReference type="Pfam" id="PF03120">
    <property type="entry name" value="OB_DNA_ligase"/>
    <property type="match status" value="1"/>
</dbReference>
<comment type="cofactor">
    <cofactor evidence="11">
        <name>Mg(2+)</name>
        <dbReference type="ChEBI" id="CHEBI:18420"/>
    </cofactor>
    <cofactor evidence="11">
        <name>Mn(2+)</name>
        <dbReference type="ChEBI" id="CHEBI:29035"/>
    </cofactor>
</comment>
<dbReference type="SUPFAM" id="SSF47781">
    <property type="entry name" value="RuvA domain 2-like"/>
    <property type="match status" value="1"/>
</dbReference>
<evidence type="ECO:0000256" key="9">
    <source>
        <dbReference type="ARBA" id="ARBA00023204"/>
    </source>
</evidence>
<dbReference type="CDD" id="cd17748">
    <property type="entry name" value="BRCT_DNA_ligase_like"/>
    <property type="match status" value="1"/>
</dbReference>
<feature type="binding site" evidence="11">
    <location>
        <position position="314"/>
    </location>
    <ligand>
        <name>NAD(+)</name>
        <dbReference type="ChEBI" id="CHEBI:57540"/>
    </ligand>
</feature>
<name>A0A4D6YAK7_BUCMH</name>
<feature type="binding site" evidence="11">
    <location>
        <begin position="32"/>
        <end position="36"/>
    </location>
    <ligand>
        <name>NAD(+)</name>
        <dbReference type="ChEBI" id="CHEBI:57540"/>
    </ligand>
</feature>
<evidence type="ECO:0000256" key="2">
    <source>
        <dbReference type="ARBA" id="ARBA00022598"/>
    </source>
</evidence>
<dbReference type="Pfam" id="PF00533">
    <property type="entry name" value="BRCT"/>
    <property type="match status" value="1"/>
</dbReference>
<keyword evidence="4 11" id="KW-0479">Metal-binding</keyword>
<dbReference type="SUPFAM" id="SSF56091">
    <property type="entry name" value="DNA ligase/mRNA capping enzyme, catalytic domain"/>
    <property type="match status" value="1"/>
</dbReference>
<dbReference type="SMART" id="SM00532">
    <property type="entry name" value="LIGANc"/>
    <property type="match status" value="1"/>
</dbReference>
<dbReference type="HAMAP" id="MF_01588">
    <property type="entry name" value="DNA_ligase_A"/>
    <property type="match status" value="1"/>
</dbReference>
<reference evidence="13 14" key="1">
    <citation type="submission" date="2018-10" db="EMBL/GenBank/DDBJ databases">
        <title>Comparative functional genomics of the obligate endosymbiont Buchnera aphidicola.</title>
        <authorList>
            <person name="Chong R.A."/>
        </authorList>
    </citation>
    <scope>NUCLEOTIDE SEQUENCE [LARGE SCALE GENOMIC DNA]</scope>
    <source>
        <strain evidence="13 14">Mrh</strain>
    </source>
</reference>
<dbReference type="PROSITE" id="PS50172">
    <property type="entry name" value="BRCT"/>
    <property type="match status" value="1"/>
</dbReference>
<feature type="active site" description="N6-AMP-lysine intermediate" evidence="11">
    <location>
        <position position="115"/>
    </location>
</feature>
<feature type="domain" description="BRCT" evidence="12">
    <location>
        <begin position="594"/>
        <end position="671"/>
    </location>
</feature>
<keyword evidence="5 11" id="KW-0227">DNA damage</keyword>
<keyword evidence="3 11" id="KW-0235">DNA replication</keyword>
<comment type="similarity">
    <text evidence="11">Belongs to the NAD-dependent DNA ligase family. LigA subfamily.</text>
</comment>
<evidence type="ECO:0000256" key="11">
    <source>
        <dbReference type="HAMAP-Rule" id="MF_01588"/>
    </source>
</evidence>
<feature type="binding site" evidence="11">
    <location>
        <position position="136"/>
    </location>
    <ligand>
        <name>NAD(+)</name>
        <dbReference type="ChEBI" id="CHEBI:57540"/>
    </ligand>
</feature>
<organism evidence="13 14">
    <name type="scientific">Buchnera aphidicola subsp. Melaphis rhois</name>
    <dbReference type="NCBI Taxonomy" id="118103"/>
    <lineage>
        <taxon>Bacteria</taxon>
        <taxon>Pseudomonadati</taxon>
        <taxon>Pseudomonadota</taxon>
        <taxon>Gammaproteobacteria</taxon>
        <taxon>Enterobacterales</taxon>
        <taxon>Erwiniaceae</taxon>
        <taxon>Buchnera</taxon>
    </lineage>
</organism>
<dbReference type="EMBL" id="CP033004">
    <property type="protein sequence ID" value="QCI23104.1"/>
    <property type="molecule type" value="Genomic_DNA"/>
</dbReference>
<dbReference type="InterPro" id="IPR001357">
    <property type="entry name" value="BRCT_dom"/>
</dbReference>
<comment type="caution">
    <text evidence="11">Lacks conserved residue(s) required for the propagation of feature annotation.</text>
</comment>
<dbReference type="CDD" id="cd00114">
    <property type="entry name" value="LIGANc"/>
    <property type="match status" value="1"/>
</dbReference>
<feature type="binding site" evidence="11">
    <location>
        <position position="411"/>
    </location>
    <ligand>
        <name>Zn(2+)</name>
        <dbReference type="ChEBI" id="CHEBI:29105"/>
    </ligand>
</feature>
<dbReference type="InterPro" id="IPR010994">
    <property type="entry name" value="RuvA_2-like"/>
</dbReference>
<sequence>MTFIKNYILRLQEKIRYYGYLYYSLGSPIISDSRYDYLIKKLKYLENKYKFTWLKKDSPTLTIGSPGLLGLKKYKHITPMLSLNHVFTASDYLNFYTKVKVFLKEQKINFCCELKIDGLAINLIYRKGTLKKAITRGDGITGEDVTSNIYLISSIPKQLCGFNLPRTLEVRGEIFMLKSDFARLNNKAINNHTKTFSNTRNASSGLLLQKHLKTDAIKNLVFCCHGYGYFPDNLNMFDHSSRLIQLKNWGLPISGYSSIFNSNADILNFYKKIKSIRDFLDFDIDGIVIKVNSIIFQNKLGYTHKAPRWSVALKFFDKEKVSKILKVIYQIGRTGVITPVAQIEPICISGVTIRKVSLHNFNVIKQLDLHIGDVVTVKRSGDVIPKIVSVVKCYRSNHAQRVVSPKLCPVCKSKIKLDDNSVKVRCSSGVMCKGQLKKLLYYFCSKHGLNIYGLGYKIISKLVDNNYINNFSDFFNLTYDKLSNLDDIGKKTVLNIISSINQSKNITLSKFLCALGIRDIGLGKSKIITKHFTSLNNLMNANIQDFYLIKGIGLNTAHYLFNFLNNKSNKEMVFHLSKNLNIYSDHINRNSIVHKSNILFNKRIAISGSLQTFFRVEVINIIKKLGGHVTSNVSKNTDYIIVGKNPGSKFIKSRTLNTKVMLEHDLLKIIKICL</sequence>
<evidence type="ECO:0000313" key="14">
    <source>
        <dbReference type="Proteomes" id="UP000298566"/>
    </source>
</evidence>
<feature type="binding site" evidence="11">
    <location>
        <position position="432"/>
    </location>
    <ligand>
        <name>Zn(2+)</name>
        <dbReference type="ChEBI" id="CHEBI:29105"/>
    </ligand>
</feature>
<evidence type="ECO:0000256" key="10">
    <source>
        <dbReference type="ARBA" id="ARBA00034005"/>
    </source>
</evidence>
<gene>
    <name evidence="11 13" type="primary">ligA</name>
    <name evidence="13" type="ORF">D9V73_00300</name>
</gene>
<dbReference type="GO" id="GO:0006260">
    <property type="term" value="P:DNA replication"/>
    <property type="evidence" value="ECO:0007669"/>
    <property type="project" value="UniProtKB-KW"/>
</dbReference>
<dbReference type="InterPro" id="IPR012340">
    <property type="entry name" value="NA-bd_OB-fold"/>
</dbReference>
<keyword evidence="7 11" id="KW-0460">Magnesium</keyword>
<protein>
    <recommendedName>
        <fullName evidence="11">DNA ligase</fullName>
        <ecNumber evidence="11">6.5.1.2</ecNumber>
    </recommendedName>
    <alternativeName>
        <fullName evidence="11">Polydeoxyribonucleotide synthase [NAD(+)]</fullName>
    </alternativeName>
</protein>
<dbReference type="EC" id="6.5.1.2" evidence="11"/>
<dbReference type="Gene3D" id="3.30.470.30">
    <property type="entry name" value="DNA ligase/mRNA capping enzyme"/>
    <property type="match status" value="1"/>
</dbReference>
<evidence type="ECO:0000256" key="3">
    <source>
        <dbReference type="ARBA" id="ARBA00022705"/>
    </source>
</evidence>
<dbReference type="InterPro" id="IPR001679">
    <property type="entry name" value="DNA_ligase"/>
</dbReference>
<keyword evidence="2 11" id="KW-0436">Ligase</keyword>
<dbReference type="SUPFAM" id="SSF52113">
    <property type="entry name" value="BRCT domain"/>
    <property type="match status" value="1"/>
</dbReference>
<dbReference type="RefSeq" id="WP_158336280.1">
    <property type="nucleotide sequence ID" value="NZ_CP033004.1"/>
</dbReference>
<feature type="binding site" evidence="11">
    <location>
        <begin position="82"/>
        <end position="83"/>
    </location>
    <ligand>
        <name>NAD(+)</name>
        <dbReference type="ChEBI" id="CHEBI:57540"/>
    </ligand>
</feature>
<dbReference type="InterPro" id="IPR004150">
    <property type="entry name" value="NAD_DNA_ligase_OB"/>
</dbReference>
<keyword evidence="11" id="KW-0464">Manganese</keyword>
<dbReference type="Gene3D" id="1.10.287.610">
    <property type="entry name" value="Helix hairpin bin"/>
    <property type="match status" value="1"/>
</dbReference>
<dbReference type="OrthoDB" id="9759736at2"/>
<dbReference type="NCBIfam" id="TIGR00575">
    <property type="entry name" value="dnlj"/>
    <property type="match status" value="1"/>
</dbReference>
<comment type="function">
    <text evidence="1 11">DNA ligase that catalyzes the formation of phosphodiester linkages between 5'-phosphoryl and 3'-hydroxyl groups in double-stranded DNA using NAD as a coenzyme and as the energy source for the reaction. It is essential for DNA replication and repair of damaged DNA.</text>
</comment>
<feature type="binding site" evidence="11">
    <location>
        <position position="408"/>
    </location>
    <ligand>
        <name>Zn(2+)</name>
        <dbReference type="ChEBI" id="CHEBI:29105"/>
    </ligand>
</feature>
<evidence type="ECO:0000256" key="1">
    <source>
        <dbReference type="ARBA" id="ARBA00004067"/>
    </source>
</evidence>
<feature type="binding site" evidence="11">
    <location>
        <position position="173"/>
    </location>
    <ligand>
        <name>NAD(+)</name>
        <dbReference type="ChEBI" id="CHEBI:57540"/>
    </ligand>
</feature>
<comment type="catalytic activity">
    <reaction evidence="10 11">
        <text>NAD(+) + (deoxyribonucleotide)n-3'-hydroxyl + 5'-phospho-(deoxyribonucleotide)m = (deoxyribonucleotide)n+m + AMP + beta-nicotinamide D-nucleotide.</text>
        <dbReference type="EC" id="6.5.1.2"/>
    </reaction>
</comment>
<dbReference type="GO" id="GO:0006281">
    <property type="term" value="P:DNA repair"/>
    <property type="evidence" value="ECO:0007669"/>
    <property type="project" value="UniProtKB-KW"/>
</dbReference>
<feature type="binding site" evidence="11">
    <location>
        <position position="290"/>
    </location>
    <ligand>
        <name>NAD(+)</name>
        <dbReference type="ChEBI" id="CHEBI:57540"/>
    </ligand>
</feature>
<evidence type="ECO:0000256" key="8">
    <source>
        <dbReference type="ARBA" id="ARBA00023027"/>
    </source>
</evidence>
<dbReference type="Gene3D" id="2.40.50.140">
    <property type="entry name" value="Nucleic acid-binding proteins"/>
    <property type="match status" value="1"/>
</dbReference>
<dbReference type="InterPro" id="IPR013839">
    <property type="entry name" value="DNAligase_adenylation"/>
</dbReference>
<evidence type="ECO:0000256" key="5">
    <source>
        <dbReference type="ARBA" id="ARBA00022763"/>
    </source>
</evidence>
<dbReference type="Pfam" id="PF14520">
    <property type="entry name" value="HHH_5"/>
    <property type="match status" value="1"/>
</dbReference>
<evidence type="ECO:0000313" key="13">
    <source>
        <dbReference type="EMBL" id="QCI23104.1"/>
    </source>
</evidence>
<dbReference type="InterPro" id="IPR041663">
    <property type="entry name" value="DisA/LigA_HHH"/>
</dbReference>
<keyword evidence="9 11" id="KW-0234">DNA repair</keyword>
<dbReference type="InterPro" id="IPR018239">
    <property type="entry name" value="DNA_ligase_AS"/>
</dbReference>
<dbReference type="PROSITE" id="PS01055">
    <property type="entry name" value="DNA_LIGASE_N1"/>
    <property type="match status" value="1"/>
</dbReference>
<dbReference type="Pfam" id="PF01653">
    <property type="entry name" value="DNA_ligase_aden"/>
    <property type="match status" value="1"/>
</dbReference>
<dbReference type="AlphaFoldDB" id="A0A4D6YAK7"/>
<evidence type="ECO:0000259" key="12">
    <source>
        <dbReference type="PROSITE" id="PS50172"/>
    </source>
</evidence>
<dbReference type="Gene3D" id="3.40.50.10190">
    <property type="entry name" value="BRCT domain"/>
    <property type="match status" value="1"/>
</dbReference>
<evidence type="ECO:0000256" key="7">
    <source>
        <dbReference type="ARBA" id="ARBA00022842"/>
    </source>
</evidence>
<evidence type="ECO:0000256" key="4">
    <source>
        <dbReference type="ARBA" id="ARBA00022723"/>
    </source>
</evidence>
<feature type="binding site" evidence="11">
    <location>
        <position position="113"/>
    </location>
    <ligand>
        <name>NAD(+)</name>
        <dbReference type="ChEBI" id="CHEBI:57540"/>
    </ligand>
</feature>
<accession>A0A4D6YAK7</accession>
<dbReference type="SUPFAM" id="SSF50249">
    <property type="entry name" value="Nucleic acid-binding proteins"/>
    <property type="match status" value="1"/>
</dbReference>
<dbReference type="Gene3D" id="1.10.150.20">
    <property type="entry name" value="5' to 3' exonuclease, C-terminal subdomain"/>
    <property type="match status" value="2"/>
</dbReference>
<dbReference type="SMART" id="SM00292">
    <property type="entry name" value="BRCT"/>
    <property type="match status" value="1"/>
</dbReference>
<keyword evidence="8 11" id="KW-0520">NAD</keyword>